<evidence type="ECO:0000259" key="4">
    <source>
        <dbReference type="Pfam" id="PF03816"/>
    </source>
</evidence>
<dbReference type="PANTHER" id="PTHR33392">
    <property type="entry name" value="POLYISOPRENYL-TEICHOIC ACID--PEPTIDOGLYCAN TEICHOIC ACID TRANSFERASE TAGU"/>
    <property type="match status" value="1"/>
</dbReference>
<keyword evidence="3" id="KW-0472">Membrane</keyword>
<reference evidence="5 6" key="1">
    <citation type="submission" date="2020-04" db="EMBL/GenBank/DDBJ databases">
        <authorList>
            <person name="Hitch T.C.A."/>
            <person name="Wylensek D."/>
            <person name="Clavel T."/>
        </authorList>
    </citation>
    <scope>NUCLEOTIDE SEQUENCE [LARGE SCALE GENOMIC DNA]</scope>
    <source>
        <strain evidence="5 6">BSM-130-P53-3C</strain>
    </source>
</reference>
<keyword evidence="3" id="KW-0812">Transmembrane</keyword>
<feature type="region of interest" description="Disordered" evidence="2">
    <location>
        <begin position="1"/>
        <end position="36"/>
    </location>
</feature>
<gene>
    <name evidence="5" type="ORF">HF844_02355</name>
</gene>
<evidence type="ECO:0000313" key="5">
    <source>
        <dbReference type="EMBL" id="NME61649.1"/>
    </source>
</evidence>
<feature type="compositionally biased region" description="Low complexity" evidence="2">
    <location>
        <begin position="388"/>
        <end position="424"/>
    </location>
</feature>
<dbReference type="InterPro" id="IPR004474">
    <property type="entry name" value="LytR_CpsA_psr"/>
</dbReference>
<dbReference type="Gene3D" id="3.40.630.190">
    <property type="entry name" value="LCP protein"/>
    <property type="match status" value="1"/>
</dbReference>
<evidence type="ECO:0000256" key="2">
    <source>
        <dbReference type="SAM" id="MobiDB-lite"/>
    </source>
</evidence>
<sequence length="482" mass="51325">MIQVRPRLTAHRKVPSVTSHRSNPKLPNLNGWNQPKPRHSLGYRTRHQARSVVVSVVAAALVFVGSAAAMTWYDINHVIDDNTISIIPQKSGSTQNTVVDPNAGQTINILLLGQDTRSGEENKALGGPGEAENHQSDTAMVLQISADRSYVNLVSIPRDSIVNAPSCQTSKGTIAARYDVMFNSIFANAYAKGGDLASAGSCTMAAVNSLTGLDIENFVVVDFAGMRDMVDALGGVDLCIPVATKDATTGVNLQPGMQHLDGTTATEYARMRHGTGTDGSDIMRTTRQQYLVKEIIKEALSKNLFTQSSQLYQLAKTALKSLSISSGLAHASTLVGLAMSLKDLDPTHLYMQTIPVTSWSKDINRVVWASNADDVWEKLRKEVPLTQADDTTSETSSDSSASPSSSDTPSASDSASASATPTETVDPKTGLITRADGTLIDPNTGGIVNKKNGTITDPTTGQYLGIADRYLNATVCAVNAQE</sequence>
<evidence type="ECO:0000256" key="1">
    <source>
        <dbReference type="ARBA" id="ARBA00006068"/>
    </source>
</evidence>
<evidence type="ECO:0000256" key="3">
    <source>
        <dbReference type="SAM" id="Phobius"/>
    </source>
</evidence>
<name>A0A7X9NR07_9BIFI</name>
<dbReference type="AlphaFoldDB" id="A0A7X9NR07"/>
<evidence type="ECO:0000313" key="6">
    <source>
        <dbReference type="Proteomes" id="UP000588369"/>
    </source>
</evidence>
<accession>A0A7X9NR07</accession>
<keyword evidence="3" id="KW-1133">Transmembrane helix</keyword>
<dbReference type="Pfam" id="PF03816">
    <property type="entry name" value="LytR_cpsA_psr"/>
    <property type="match status" value="1"/>
</dbReference>
<dbReference type="EMBL" id="JABAGI010000002">
    <property type="protein sequence ID" value="NME61649.1"/>
    <property type="molecule type" value="Genomic_DNA"/>
</dbReference>
<organism evidence="5 6">
    <name type="scientific">Bifidobacterium thermophilum</name>
    <dbReference type="NCBI Taxonomy" id="33905"/>
    <lineage>
        <taxon>Bacteria</taxon>
        <taxon>Bacillati</taxon>
        <taxon>Actinomycetota</taxon>
        <taxon>Actinomycetes</taxon>
        <taxon>Bifidobacteriales</taxon>
        <taxon>Bifidobacteriaceae</taxon>
        <taxon>Bifidobacterium</taxon>
    </lineage>
</organism>
<comment type="similarity">
    <text evidence="1">Belongs to the LytR/CpsA/Psr (LCP) family.</text>
</comment>
<feature type="region of interest" description="Disordered" evidence="2">
    <location>
        <begin position="383"/>
        <end position="457"/>
    </location>
</feature>
<proteinExistence type="inferred from homology"/>
<protein>
    <submittedName>
        <fullName evidence="5">Transcriptional regulator</fullName>
    </submittedName>
</protein>
<comment type="caution">
    <text evidence="5">The sequence shown here is derived from an EMBL/GenBank/DDBJ whole genome shotgun (WGS) entry which is preliminary data.</text>
</comment>
<feature type="transmembrane region" description="Helical" evidence="3">
    <location>
        <begin position="52"/>
        <end position="73"/>
    </location>
</feature>
<dbReference type="NCBIfam" id="TIGR00350">
    <property type="entry name" value="lytR_cpsA_psr"/>
    <property type="match status" value="1"/>
</dbReference>
<dbReference type="InterPro" id="IPR050922">
    <property type="entry name" value="LytR/CpsA/Psr_CW_biosynth"/>
</dbReference>
<dbReference type="Proteomes" id="UP000588369">
    <property type="component" value="Unassembled WGS sequence"/>
</dbReference>
<feature type="domain" description="Cell envelope-related transcriptional attenuator" evidence="4">
    <location>
        <begin position="136"/>
        <end position="299"/>
    </location>
</feature>
<dbReference type="PANTHER" id="PTHR33392:SF6">
    <property type="entry name" value="POLYISOPRENYL-TEICHOIC ACID--PEPTIDOGLYCAN TEICHOIC ACID TRANSFERASE TAGU"/>
    <property type="match status" value="1"/>
</dbReference>